<dbReference type="EMBL" id="BDIP01004238">
    <property type="protein sequence ID" value="GCA63614.1"/>
    <property type="molecule type" value="Genomic_DNA"/>
</dbReference>
<feature type="region of interest" description="Disordered" evidence="1">
    <location>
        <begin position="1"/>
        <end position="27"/>
    </location>
</feature>
<evidence type="ECO:0000313" key="3">
    <source>
        <dbReference type="Proteomes" id="UP000265618"/>
    </source>
</evidence>
<organism evidence="2 3">
    <name type="scientific">Kipferlia bialata</name>
    <dbReference type="NCBI Taxonomy" id="797122"/>
    <lineage>
        <taxon>Eukaryota</taxon>
        <taxon>Metamonada</taxon>
        <taxon>Carpediemonas-like organisms</taxon>
        <taxon>Kipferlia</taxon>
    </lineage>
</organism>
<keyword evidence="3" id="KW-1185">Reference proteome</keyword>
<protein>
    <submittedName>
        <fullName evidence="2">Uncharacterized protein</fullName>
    </submittedName>
</protein>
<feature type="compositionally biased region" description="Basic and acidic residues" evidence="1">
    <location>
        <begin position="1"/>
        <end position="10"/>
    </location>
</feature>
<reference evidence="2 3" key="1">
    <citation type="journal article" date="2018" name="PLoS ONE">
        <title>The draft genome of Kipferlia bialata reveals reductive genome evolution in fornicate parasites.</title>
        <authorList>
            <person name="Tanifuji G."/>
            <person name="Takabayashi S."/>
            <person name="Kume K."/>
            <person name="Takagi M."/>
            <person name="Nakayama T."/>
            <person name="Kamikawa R."/>
            <person name="Inagaki Y."/>
            <person name="Hashimoto T."/>
        </authorList>
    </citation>
    <scope>NUCLEOTIDE SEQUENCE [LARGE SCALE GENOMIC DNA]</scope>
    <source>
        <strain evidence="2">NY0173</strain>
    </source>
</reference>
<evidence type="ECO:0000256" key="1">
    <source>
        <dbReference type="SAM" id="MobiDB-lite"/>
    </source>
</evidence>
<feature type="non-terminal residue" evidence="2">
    <location>
        <position position="27"/>
    </location>
</feature>
<gene>
    <name evidence="2" type="ORF">KIPB_010917</name>
</gene>
<evidence type="ECO:0000313" key="2">
    <source>
        <dbReference type="EMBL" id="GCA63614.1"/>
    </source>
</evidence>
<sequence length="27" mass="2986">MSQERVECHDSGSTLTEYSLGPEDDTV</sequence>
<name>A0A391NPW4_9EUKA</name>
<accession>A0A391NPW4</accession>
<proteinExistence type="predicted"/>
<dbReference type="Proteomes" id="UP000265618">
    <property type="component" value="Unassembled WGS sequence"/>
</dbReference>
<dbReference type="AlphaFoldDB" id="A0A391NPW4"/>
<comment type="caution">
    <text evidence="2">The sequence shown here is derived from an EMBL/GenBank/DDBJ whole genome shotgun (WGS) entry which is preliminary data.</text>
</comment>